<protein>
    <recommendedName>
        <fullName evidence="4">histidine kinase</fullName>
        <ecNumber evidence="4">2.7.13.3</ecNumber>
    </recommendedName>
</protein>
<dbReference type="SUPFAM" id="SSF52172">
    <property type="entry name" value="CheY-like"/>
    <property type="match status" value="1"/>
</dbReference>
<dbReference type="InterPro" id="IPR003018">
    <property type="entry name" value="GAF"/>
</dbReference>
<reference evidence="14" key="1">
    <citation type="submission" date="2024-06" db="EMBL/GenBank/DDBJ databases">
        <title>Biodegradation of dimethachlon by Arthrobacter sp. K5: mechanistic insights and ecological implications.</title>
        <authorList>
            <person name="Hu S."/>
            <person name="Lu P."/>
        </authorList>
    </citation>
    <scope>NUCLEOTIDE SEQUENCE</scope>
    <source>
        <strain evidence="14">K5</strain>
    </source>
</reference>
<proteinExistence type="predicted"/>
<dbReference type="InterPro" id="IPR036890">
    <property type="entry name" value="HATPase_C_sf"/>
</dbReference>
<keyword evidence="14" id="KW-0547">Nucleotide-binding</keyword>
<evidence type="ECO:0000256" key="3">
    <source>
        <dbReference type="ARBA" id="ARBA00004236"/>
    </source>
</evidence>
<keyword evidence="14" id="KW-0067">ATP-binding</keyword>
<dbReference type="CDD" id="cd00082">
    <property type="entry name" value="HisKA"/>
    <property type="match status" value="1"/>
</dbReference>
<dbReference type="PROSITE" id="PS50109">
    <property type="entry name" value="HIS_KIN"/>
    <property type="match status" value="1"/>
</dbReference>
<dbReference type="PANTHER" id="PTHR43047">
    <property type="entry name" value="TWO-COMPONENT HISTIDINE PROTEIN KINASE"/>
    <property type="match status" value="1"/>
</dbReference>
<dbReference type="InterPro" id="IPR005467">
    <property type="entry name" value="His_kinase_dom"/>
</dbReference>
<dbReference type="Gene3D" id="3.30.450.40">
    <property type="match status" value="1"/>
</dbReference>
<feature type="domain" description="Response regulatory" evidence="13">
    <location>
        <begin position="14"/>
        <end position="118"/>
    </location>
</feature>
<dbReference type="InterPro" id="IPR001789">
    <property type="entry name" value="Sig_transdc_resp-reg_receiver"/>
</dbReference>
<dbReference type="SMART" id="SM00065">
    <property type="entry name" value="GAF"/>
    <property type="match status" value="1"/>
</dbReference>
<evidence type="ECO:0000256" key="9">
    <source>
        <dbReference type="ARBA" id="ARBA00023136"/>
    </source>
</evidence>
<keyword evidence="7" id="KW-0418">Kinase</keyword>
<evidence type="ECO:0000256" key="5">
    <source>
        <dbReference type="ARBA" id="ARBA00022553"/>
    </source>
</evidence>
<comment type="catalytic activity">
    <reaction evidence="1">
        <text>ATP + protein L-histidine = ADP + protein N-phospho-L-histidine.</text>
        <dbReference type="EC" id="2.7.13.3"/>
    </reaction>
</comment>
<keyword evidence="6" id="KW-0808">Transferase</keyword>
<keyword evidence="8" id="KW-0902">Two-component regulatory system</keyword>
<dbReference type="PRINTS" id="PR00344">
    <property type="entry name" value="BCTRLSENSOR"/>
</dbReference>
<dbReference type="Pfam" id="PF02518">
    <property type="entry name" value="HATPase_c"/>
    <property type="match status" value="1"/>
</dbReference>
<dbReference type="GO" id="GO:0005509">
    <property type="term" value="F:calcium ion binding"/>
    <property type="evidence" value="ECO:0007669"/>
    <property type="project" value="UniProtKB-ARBA"/>
</dbReference>
<feature type="compositionally biased region" description="Acidic residues" evidence="11">
    <location>
        <begin position="552"/>
        <end position="562"/>
    </location>
</feature>
<evidence type="ECO:0000256" key="6">
    <source>
        <dbReference type="ARBA" id="ARBA00022679"/>
    </source>
</evidence>
<evidence type="ECO:0000256" key="10">
    <source>
        <dbReference type="PROSITE-ProRule" id="PRU00169"/>
    </source>
</evidence>
<dbReference type="InterPro" id="IPR011006">
    <property type="entry name" value="CheY-like_superfamily"/>
</dbReference>
<dbReference type="Gene3D" id="1.10.287.130">
    <property type="match status" value="1"/>
</dbReference>
<feature type="modified residue" description="4-aspartylphosphate" evidence="10">
    <location>
        <position position="63"/>
    </location>
</feature>
<dbReference type="SMART" id="SM00388">
    <property type="entry name" value="HisKA"/>
    <property type="match status" value="1"/>
</dbReference>
<dbReference type="FunFam" id="3.30.565.10:FF:000006">
    <property type="entry name" value="Sensor histidine kinase WalK"/>
    <property type="match status" value="1"/>
</dbReference>
<dbReference type="FunFam" id="1.10.287.130:FF:000001">
    <property type="entry name" value="Two-component sensor histidine kinase"/>
    <property type="match status" value="1"/>
</dbReference>
<dbReference type="SUPFAM" id="SSF55781">
    <property type="entry name" value="GAF domain-like"/>
    <property type="match status" value="1"/>
</dbReference>
<sequence>MVQAPAEFHSAPHEAVVALTDDARLDAVASVLNDAGFSVRKASDAGSLAGELEGNRAAVVLLDAELTDGYRWEGTPVLLLVDLAGDFDLARLEPWGIADYISRDAAPRELTHRVETLIGRARERRRIRAEAEFLRESLRNVSAAIRGTNSPQQMAGHLVRGFGESLGVDHVWFTTFQDSRVPRISAQWSLPGHAKLPDTLGAFEDEAREQTTSLWSAAEALAVPDHQTDQSAALAEDLREWSGLGSVRASVALPVGEGESALGIIWIAQLEKPRDWSRAEIALIQHVAGNLAHSLIQGHLISAQLQVLQQLRELDKAKTDFLATVNHELRTPLTSITAYLDMIRDGAGGPVPPGILSMMDVISRNSDRLRRLIEDMLTVSQQDASGNLNLKQVELGQVLRIVVAALRPLADSRNVTITGADSHEDVKVQADEAQLEQVFTNIVANAIKFTPKGGRISISFMTAASEAGGPCAVVDVMDTGVGIPEQEIAQVFTRFYRASNASSAAIPGSGLGLAIAYDIVRRHGGSLDLSSVLGEGTTVSVHLPVDGPRADETDDDGADGDEAAVAPQTD</sequence>
<dbReference type="SMART" id="SM00387">
    <property type="entry name" value="HATPase_c"/>
    <property type="match status" value="1"/>
</dbReference>
<dbReference type="InterPro" id="IPR004358">
    <property type="entry name" value="Sig_transdc_His_kin-like_C"/>
</dbReference>
<dbReference type="GO" id="GO:0000155">
    <property type="term" value="F:phosphorelay sensor kinase activity"/>
    <property type="evidence" value="ECO:0007669"/>
    <property type="project" value="InterPro"/>
</dbReference>
<dbReference type="GO" id="GO:0005524">
    <property type="term" value="F:ATP binding"/>
    <property type="evidence" value="ECO:0007669"/>
    <property type="project" value="UniProtKB-KW"/>
</dbReference>
<evidence type="ECO:0000313" key="14">
    <source>
        <dbReference type="EMBL" id="XCH13178.1"/>
    </source>
</evidence>
<organism evidence="14">
    <name type="scientific">Arthrobacter sp. K5</name>
    <dbReference type="NCBI Taxonomy" id="2839623"/>
    <lineage>
        <taxon>Bacteria</taxon>
        <taxon>Bacillati</taxon>
        <taxon>Actinomycetota</taxon>
        <taxon>Actinomycetes</taxon>
        <taxon>Micrococcales</taxon>
        <taxon>Micrococcaceae</taxon>
        <taxon>Arthrobacter</taxon>
    </lineage>
</organism>
<dbReference type="CDD" id="cd00075">
    <property type="entry name" value="HATPase"/>
    <property type="match status" value="1"/>
</dbReference>
<dbReference type="GO" id="GO:0009927">
    <property type="term" value="F:histidine phosphotransfer kinase activity"/>
    <property type="evidence" value="ECO:0007669"/>
    <property type="project" value="TreeGrafter"/>
</dbReference>
<dbReference type="SUPFAM" id="SSF47384">
    <property type="entry name" value="Homodimeric domain of signal transducing histidine kinase"/>
    <property type="match status" value="1"/>
</dbReference>
<dbReference type="SUPFAM" id="SSF55874">
    <property type="entry name" value="ATPase domain of HSP90 chaperone/DNA topoisomerase II/histidine kinase"/>
    <property type="match status" value="1"/>
</dbReference>
<dbReference type="EMBL" id="CP159279">
    <property type="protein sequence ID" value="XCH13178.1"/>
    <property type="molecule type" value="Genomic_DNA"/>
</dbReference>
<evidence type="ECO:0000259" key="12">
    <source>
        <dbReference type="PROSITE" id="PS50109"/>
    </source>
</evidence>
<keyword evidence="5 10" id="KW-0597">Phosphoprotein</keyword>
<evidence type="ECO:0000256" key="11">
    <source>
        <dbReference type="SAM" id="MobiDB-lite"/>
    </source>
</evidence>
<dbReference type="Gene3D" id="3.30.565.10">
    <property type="entry name" value="Histidine kinase-like ATPase, C-terminal domain"/>
    <property type="match status" value="1"/>
</dbReference>
<evidence type="ECO:0000259" key="13">
    <source>
        <dbReference type="PROSITE" id="PS50110"/>
    </source>
</evidence>
<dbReference type="RefSeq" id="WP_353713031.1">
    <property type="nucleotide sequence ID" value="NZ_CP159279.1"/>
</dbReference>
<evidence type="ECO:0000256" key="1">
    <source>
        <dbReference type="ARBA" id="ARBA00000085"/>
    </source>
</evidence>
<accession>A0AAU8EU73</accession>
<dbReference type="AlphaFoldDB" id="A0AAU8EU73"/>
<gene>
    <name evidence="14" type="ORF">ABRP34_09440</name>
</gene>
<comment type="cofactor">
    <cofactor evidence="2">
        <name>a divalent metal cation</name>
        <dbReference type="ChEBI" id="CHEBI:60240"/>
    </cofactor>
</comment>
<dbReference type="EC" id="2.7.13.3" evidence="4"/>
<feature type="domain" description="Histidine kinase" evidence="12">
    <location>
        <begin position="324"/>
        <end position="547"/>
    </location>
</feature>
<dbReference type="PROSITE" id="PS50110">
    <property type="entry name" value="RESPONSE_REGULATORY"/>
    <property type="match status" value="1"/>
</dbReference>
<dbReference type="Pfam" id="PF00512">
    <property type="entry name" value="HisKA"/>
    <property type="match status" value="1"/>
</dbReference>
<dbReference type="GO" id="GO:0005886">
    <property type="term" value="C:plasma membrane"/>
    <property type="evidence" value="ECO:0007669"/>
    <property type="project" value="UniProtKB-SubCell"/>
</dbReference>
<feature type="region of interest" description="Disordered" evidence="11">
    <location>
        <begin position="540"/>
        <end position="570"/>
    </location>
</feature>
<dbReference type="PANTHER" id="PTHR43047:SF72">
    <property type="entry name" value="OSMOSENSING HISTIDINE PROTEIN KINASE SLN1"/>
    <property type="match status" value="1"/>
</dbReference>
<dbReference type="Pfam" id="PF01590">
    <property type="entry name" value="GAF"/>
    <property type="match status" value="1"/>
</dbReference>
<evidence type="ECO:0000256" key="2">
    <source>
        <dbReference type="ARBA" id="ARBA00001968"/>
    </source>
</evidence>
<evidence type="ECO:0000256" key="8">
    <source>
        <dbReference type="ARBA" id="ARBA00023012"/>
    </source>
</evidence>
<evidence type="ECO:0000256" key="4">
    <source>
        <dbReference type="ARBA" id="ARBA00012438"/>
    </source>
</evidence>
<comment type="subcellular location">
    <subcellularLocation>
        <location evidence="3">Cell membrane</location>
    </subcellularLocation>
</comment>
<keyword evidence="9" id="KW-0472">Membrane</keyword>
<dbReference type="InterPro" id="IPR003594">
    <property type="entry name" value="HATPase_dom"/>
</dbReference>
<name>A0AAU8EU73_9MICC</name>
<evidence type="ECO:0000256" key="7">
    <source>
        <dbReference type="ARBA" id="ARBA00022777"/>
    </source>
</evidence>
<dbReference type="InterPro" id="IPR036097">
    <property type="entry name" value="HisK_dim/P_sf"/>
</dbReference>
<dbReference type="InterPro" id="IPR003661">
    <property type="entry name" value="HisK_dim/P_dom"/>
</dbReference>
<dbReference type="InterPro" id="IPR029016">
    <property type="entry name" value="GAF-like_dom_sf"/>
</dbReference>